<dbReference type="OrthoDB" id="29105at2759"/>
<keyword evidence="8" id="KW-0732">Signal</keyword>
<dbReference type="GO" id="GO:0005635">
    <property type="term" value="C:nuclear envelope"/>
    <property type="evidence" value="ECO:0007669"/>
    <property type="project" value="EnsemblFungi"/>
</dbReference>
<dbReference type="EMBL" id="CP002500">
    <property type="protein sequence ID" value="AET39527.1"/>
    <property type="molecule type" value="Genomic_DNA"/>
</dbReference>
<dbReference type="InterPro" id="IPR055457">
    <property type="entry name" value="OST48_N"/>
</dbReference>
<comment type="subcellular location">
    <subcellularLocation>
        <location evidence="8">Endoplasmic reticulum membrane</location>
        <topology evidence="8">Single-pass type I membrane protein</topology>
    </subcellularLocation>
    <subcellularLocation>
        <location evidence="1">Membrane</location>
        <topology evidence="1">Single-pass type I membrane protein</topology>
    </subcellularLocation>
</comment>
<dbReference type="GO" id="GO:0018279">
    <property type="term" value="P:protein N-linked glycosylation via asparagine"/>
    <property type="evidence" value="ECO:0007669"/>
    <property type="project" value="UniProtKB-UniRule"/>
</dbReference>
<evidence type="ECO:0000256" key="7">
    <source>
        <dbReference type="ARBA" id="ARBA00023136"/>
    </source>
</evidence>
<comment type="subunit">
    <text evidence="8">Component of the oligosaccharyltransferase (OST) complex.</text>
</comment>
<dbReference type="PANTHER" id="PTHR10830">
    <property type="entry name" value="DOLICHYL-DIPHOSPHOOLIGOSACCHARIDE--PROTEIN GLYCOSYLTRANSFERASE 48 KDA SUBUNIT"/>
    <property type="match status" value="1"/>
</dbReference>
<gene>
    <name evidence="11" type="ordered locus">Ecym_4488</name>
</gene>
<comment type="function">
    <text evidence="8">Subunit of the oligosaccharyl transferase (OST) complex that catalyzes the initial transfer of a defined glycan (Glc(3)Man(9)GlcNAc(2) in eukaryotes) from the lipid carrier dolichol-pyrophosphate to an asparagine residue within an Asn-X-Ser/Thr consensus motif in nascent polypeptide chains, the first step in protein N-glycosylation. N-glycosylation occurs cotranslationally and the complex associates with the Sec61 complex at the channel-forming translocon complex that mediates protein translocation across the endoplasmic reticulum (ER).</text>
</comment>
<feature type="signal peptide" evidence="8">
    <location>
        <begin position="1"/>
        <end position="18"/>
    </location>
</feature>
<dbReference type="Pfam" id="PF03345">
    <property type="entry name" value="OST48_N"/>
    <property type="match status" value="1"/>
</dbReference>
<dbReference type="Pfam" id="PF23358">
    <property type="entry name" value="OST48_MD"/>
    <property type="match status" value="1"/>
</dbReference>
<keyword evidence="6 8" id="KW-1133">Transmembrane helix</keyword>
<dbReference type="GeneID" id="11472817"/>
<dbReference type="GO" id="GO:0004576">
    <property type="term" value="F:oligosaccharyl transferase activity"/>
    <property type="evidence" value="ECO:0007669"/>
    <property type="project" value="EnsemblFungi"/>
</dbReference>
<keyword evidence="12" id="KW-1185">Reference proteome</keyword>
<dbReference type="FunCoup" id="G8JU24">
    <property type="interactions" value="1025"/>
</dbReference>
<dbReference type="AlphaFoldDB" id="G8JU24"/>
<accession>G8JU24</accession>
<evidence type="ECO:0000256" key="3">
    <source>
        <dbReference type="ARBA" id="ARBA00008743"/>
    </source>
</evidence>
<keyword evidence="7 8" id="KW-0472">Membrane</keyword>
<dbReference type="eggNOG" id="KOG2754">
    <property type="taxonomic scope" value="Eukaryota"/>
</dbReference>
<dbReference type="InterPro" id="IPR005013">
    <property type="entry name" value="DDOST_48_kDa_subunit"/>
</dbReference>
<evidence type="ECO:0000256" key="5">
    <source>
        <dbReference type="ARBA" id="ARBA00022824"/>
    </source>
</evidence>
<feature type="domain" description="OST48 middle" evidence="10">
    <location>
        <begin position="269"/>
        <end position="412"/>
    </location>
</feature>
<evidence type="ECO:0000256" key="2">
    <source>
        <dbReference type="ARBA" id="ARBA00004922"/>
    </source>
</evidence>
<feature type="transmembrane region" description="Helical" evidence="8">
    <location>
        <begin position="389"/>
        <end position="410"/>
    </location>
</feature>
<evidence type="ECO:0000259" key="10">
    <source>
        <dbReference type="Pfam" id="PF23358"/>
    </source>
</evidence>
<evidence type="ECO:0000256" key="6">
    <source>
        <dbReference type="ARBA" id="ARBA00022989"/>
    </source>
</evidence>
<dbReference type="KEGG" id="erc:Ecym_4488"/>
<evidence type="ECO:0000256" key="4">
    <source>
        <dbReference type="ARBA" id="ARBA00022692"/>
    </source>
</evidence>
<dbReference type="HOGENOM" id="CLU_031804_1_1_1"/>
<evidence type="ECO:0000313" key="12">
    <source>
        <dbReference type="Proteomes" id="UP000006790"/>
    </source>
</evidence>
<dbReference type="InterPro" id="IPR055459">
    <property type="entry name" value="OST48_MD"/>
</dbReference>
<dbReference type="GO" id="GO:0008250">
    <property type="term" value="C:oligosaccharyltransferase complex"/>
    <property type="evidence" value="ECO:0007669"/>
    <property type="project" value="EnsemblFungi"/>
</dbReference>
<dbReference type="STRING" id="931890.G8JU24"/>
<dbReference type="PANTHER" id="PTHR10830:SF0">
    <property type="entry name" value="DOLICHYL-DIPHOSPHOOLIGOSACCHARIDE--PROTEIN GLYCOSYLTRANSFERASE 48 KDA SUBUNIT"/>
    <property type="match status" value="1"/>
</dbReference>
<dbReference type="OMA" id="AHDEYPR"/>
<keyword evidence="4 8" id="KW-0812">Transmembrane</keyword>
<reference evidence="12" key="1">
    <citation type="journal article" date="2012" name="G3 (Bethesda)">
        <title>Pichia sorbitophila, an interspecies yeast hybrid reveals early steps of genome resolution following polyploidization.</title>
        <authorList>
            <person name="Leh Louis V."/>
            <person name="Despons L."/>
            <person name="Friedrich A."/>
            <person name="Martin T."/>
            <person name="Durrens P."/>
            <person name="Casaregola S."/>
            <person name="Neuveglise C."/>
            <person name="Fairhead C."/>
            <person name="Marck C."/>
            <person name="Cruz J.A."/>
            <person name="Straub M.L."/>
            <person name="Kugler V."/>
            <person name="Sacerdot C."/>
            <person name="Uzunov Z."/>
            <person name="Thierry A."/>
            <person name="Weiss S."/>
            <person name="Bleykasten C."/>
            <person name="De Montigny J."/>
            <person name="Jacques N."/>
            <person name="Jung P."/>
            <person name="Lemaire M."/>
            <person name="Mallet S."/>
            <person name="Morel G."/>
            <person name="Richard G.F."/>
            <person name="Sarkar A."/>
            <person name="Savel G."/>
            <person name="Schacherer J."/>
            <person name="Seret M.L."/>
            <person name="Talla E."/>
            <person name="Samson G."/>
            <person name="Jubin C."/>
            <person name="Poulain J."/>
            <person name="Vacherie B."/>
            <person name="Barbe V."/>
            <person name="Pelletier E."/>
            <person name="Sherman D.J."/>
            <person name="Westhof E."/>
            <person name="Weissenbach J."/>
            <person name="Baret P.V."/>
            <person name="Wincker P."/>
            <person name="Gaillardin C."/>
            <person name="Dujon B."/>
            <person name="Souciet J.L."/>
        </authorList>
    </citation>
    <scope>NUCLEOTIDE SEQUENCE [LARGE SCALE GENOMIC DNA]</scope>
    <source>
        <strain evidence="12">CBS 270.75 / DBVPG 7215 / KCTC 17166 / NRRL Y-17582</strain>
    </source>
</reference>
<dbReference type="RefSeq" id="XP_003646344.1">
    <property type="nucleotide sequence ID" value="XM_003646296.1"/>
</dbReference>
<comment type="similarity">
    <text evidence="3 8">Belongs to the DDOST 48 kDa subunit family.</text>
</comment>
<evidence type="ECO:0000256" key="8">
    <source>
        <dbReference type="RuleBase" id="RU361142"/>
    </source>
</evidence>
<proteinExistence type="inferred from homology"/>
<evidence type="ECO:0000259" key="9">
    <source>
        <dbReference type="Pfam" id="PF03345"/>
    </source>
</evidence>
<evidence type="ECO:0000256" key="1">
    <source>
        <dbReference type="ARBA" id="ARBA00004479"/>
    </source>
</evidence>
<feature type="domain" description="OST48 N-terminal" evidence="9">
    <location>
        <begin position="25"/>
        <end position="253"/>
    </location>
</feature>
<dbReference type="Proteomes" id="UP000006790">
    <property type="component" value="Chromosome 4"/>
</dbReference>
<sequence>MLKLFFINLLCIVLWAHALPVHGVKTLLLYDSKITDLNEYSKLFATLQKRSYKIEFVAIDDSNDQFKLYDGEKRLYDNLILFPTKSRTISSNFDVSTLLNFSEDGGDVLTITSPGGLNDAVRIYLNQLGIYPSPRDSKLVDYFQKGASDVISISTSEVLNRNVFSEPSMELVYSGSSALLGNGELLVPILAAPRTSFNTNNKGDRWTVGSQGYLIAGFQSLNNARTVWIGSDSFLKDDVFNSNGLFIEDLIKWNFREKAVIKSVGFSHSHSNGISYDEHPYKVRDSIVYEVGFSEWNGSDWVPFITDDVQFELRMIDPYYRLTLNASRQTKDIQYYTTGEFKLPDHHGVFTFLTDYRRSGLSYVTEKDVKAIRHLANDEYPRSYKITNAWVYLSSIFSVIFLFSMFLLVYMNAPITENVGVEKKNN</sequence>
<feature type="chain" id="PRO_5005133003" description="Dolichyl-diphosphooligosaccharide--protein glycosyltransferase subunit WBP1" evidence="8">
    <location>
        <begin position="19"/>
        <end position="426"/>
    </location>
</feature>
<name>G8JU24_ERECY</name>
<keyword evidence="5 8" id="KW-0256">Endoplasmic reticulum</keyword>
<organism evidence="11 12">
    <name type="scientific">Eremothecium cymbalariae (strain CBS 270.75 / DBVPG 7215 / KCTC 17166 / NRRL Y-17582)</name>
    <name type="common">Yeast</name>
    <dbReference type="NCBI Taxonomy" id="931890"/>
    <lineage>
        <taxon>Eukaryota</taxon>
        <taxon>Fungi</taxon>
        <taxon>Dikarya</taxon>
        <taxon>Ascomycota</taxon>
        <taxon>Saccharomycotina</taxon>
        <taxon>Saccharomycetes</taxon>
        <taxon>Saccharomycetales</taxon>
        <taxon>Saccharomycetaceae</taxon>
        <taxon>Eremothecium</taxon>
    </lineage>
</organism>
<evidence type="ECO:0000313" key="11">
    <source>
        <dbReference type="EMBL" id="AET39527.1"/>
    </source>
</evidence>
<protein>
    <recommendedName>
        <fullName evidence="8">Dolichyl-diphosphooligosaccharide--protein glycosyltransferase subunit WBP1</fullName>
        <shortName evidence="8">Oligosaccharyl transferase subunit WBP1</shortName>
    </recommendedName>
</protein>
<comment type="pathway">
    <text evidence="2 8">Protein modification; protein glycosylation.</text>
</comment>
<dbReference type="UniPathway" id="UPA00378"/>
<dbReference type="InParanoid" id="G8JU24"/>